<reference evidence="1 2" key="1">
    <citation type="journal article" date="2015" name="Genome Biol. Evol.">
        <title>Comparative Genomics of a Bacterivorous Green Alga Reveals Evolutionary Causalities and Consequences of Phago-Mixotrophic Mode of Nutrition.</title>
        <authorList>
            <person name="Burns J.A."/>
            <person name="Paasch A."/>
            <person name="Narechania A."/>
            <person name="Kim E."/>
        </authorList>
    </citation>
    <scope>NUCLEOTIDE SEQUENCE [LARGE SCALE GENOMIC DNA]</scope>
    <source>
        <strain evidence="1 2">PLY_AMNH</strain>
    </source>
</reference>
<sequence length="156" mass="18108">MTRKCGNRTNFCVEKRQAKKLKSDTSPSESSLSPWRDFDHTDETVTNRLRESYDVEFKVPTDLHALFGVRRSEAINARVLKSFWYEVDARSKCIKAILKKWNDPPCADKTFLSILGVYQDDFEVASQFLKHVREGHPAYDAILSGYNKSKWKRLAE</sequence>
<gene>
    <name evidence="1" type="ORF">CYMTET_55199</name>
</gene>
<dbReference type="Proteomes" id="UP001190700">
    <property type="component" value="Unassembled WGS sequence"/>
</dbReference>
<evidence type="ECO:0000313" key="1">
    <source>
        <dbReference type="EMBL" id="KAK3234649.1"/>
    </source>
</evidence>
<proteinExistence type="predicted"/>
<name>A0AAE0BFD7_9CHLO</name>
<organism evidence="1 2">
    <name type="scientific">Cymbomonas tetramitiformis</name>
    <dbReference type="NCBI Taxonomy" id="36881"/>
    <lineage>
        <taxon>Eukaryota</taxon>
        <taxon>Viridiplantae</taxon>
        <taxon>Chlorophyta</taxon>
        <taxon>Pyramimonadophyceae</taxon>
        <taxon>Pyramimonadales</taxon>
        <taxon>Pyramimonadaceae</taxon>
        <taxon>Cymbomonas</taxon>
    </lineage>
</organism>
<dbReference type="AlphaFoldDB" id="A0AAE0BFD7"/>
<dbReference type="EMBL" id="LGRX02035483">
    <property type="protein sequence ID" value="KAK3234649.1"/>
    <property type="molecule type" value="Genomic_DNA"/>
</dbReference>
<comment type="caution">
    <text evidence="1">The sequence shown here is derived from an EMBL/GenBank/DDBJ whole genome shotgun (WGS) entry which is preliminary data.</text>
</comment>
<accession>A0AAE0BFD7</accession>
<evidence type="ECO:0000313" key="2">
    <source>
        <dbReference type="Proteomes" id="UP001190700"/>
    </source>
</evidence>
<keyword evidence="2" id="KW-1185">Reference proteome</keyword>
<protein>
    <submittedName>
        <fullName evidence="1">Uncharacterized protein</fullName>
    </submittedName>
</protein>